<protein>
    <submittedName>
        <fullName evidence="4">Ras GTPase-activating -binding 2-like</fullName>
    </submittedName>
</protein>
<accession>A0A8S0SHQ6</accession>
<comment type="caution">
    <text evidence="4">The sequence shown here is derived from an EMBL/GenBank/DDBJ whole genome shotgun (WGS) entry which is preliminary data.</text>
</comment>
<gene>
    <name evidence="4" type="ORF">OLEA9_A016180</name>
</gene>
<organism evidence="4 5">
    <name type="scientific">Olea europaea subsp. europaea</name>
    <dbReference type="NCBI Taxonomy" id="158383"/>
    <lineage>
        <taxon>Eukaryota</taxon>
        <taxon>Viridiplantae</taxon>
        <taxon>Streptophyta</taxon>
        <taxon>Embryophyta</taxon>
        <taxon>Tracheophyta</taxon>
        <taxon>Spermatophyta</taxon>
        <taxon>Magnoliopsida</taxon>
        <taxon>eudicotyledons</taxon>
        <taxon>Gunneridae</taxon>
        <taxon>Pentapetalae</taxon>
        <taxon>asterids</taxon>
        <taxon>lamiids</taxon>
        <taxon>Lamiales</taxon>
        <taxon>Oleaceae</taxon>
        <taxon>Oleeae</taxon>
        <taxon>Olea</taxon>
    </lineage>
</organism>
<reference evidence="4 5" key="1">
    <citation type="submission" date="2019-12" db="EMBL/GenBank/DDBJ databases">
        <authorList>
            <person name="Alioto T."/>
            <person name="Alioto T."/>
            <person name="Gomez Garrido J."/>
        </authorList>
    </citation>
    <scope>NUCLEOTIDE SEQUENCE [LARGE SCALE GENOMIC DNA]</scope>
</reference>
<feature type="region of interest" description="Disordered" evidence="2">
    <location>
        <begin position="236"/>
        <end position="280"/>
    </location>
</feature>
<dbReference type="SUPFAM" id="SSF54427">
    <property type="entry name" value="NTF2-like"/>
    <property type="match status" value="1"/>
</dbReference>
<dbReference type="Pfam" id="PF02136">
    <property type="entry name" value="NTF2"/>
    <property type="match status" value="1"/>
</dbReference>
<keyword evidence="5" id="KW-1185">Reference proteome</keyword>
<evidence type="ECO:0000313" key="5">
    <source>
        <dbReference type="Proteomes" id="UP000594638"/>
    </source>
</evidence>
<evidence type="ECO:0000313" key="4">
    <source>
        <dbReference type="EMBL" id="CAA2991171.1"/>
    </source>
</evidence>
<feature type="compositionally biased region" description="Polar residues" evidence="2">
    <location>
        <begin position="236"/>
        <end position="256"/>
    </location>
</feature>
<dbReference type="Gramene" id="OE9A016180T1">
    <property type="protein sequence ID" value="OE9A016180C1"/>
    <property type="gene ID" value="OE9A016180"/>
</dbReference>
<dbReference type="PANTHER" id="PTHR10693:SF75">
    <property type="entry name" value="NUCLEAR TRANSPORT FACTOR 2"/>
    <property type="match status" value="1"/>
</dbReference>
<dbReference type="AlphaFoldDB" id="A0A8S0SHQ6"/>
<feature type="domain" description="NTF2" evidence="3">
    <location>
        <begin position="1"/>
        <end position="99"/>
    </location>
</feature>
<dbReference type="InterPro" id="IPR018222">
    <property type="entry name" value="Nuclear_transport_factor_2_euk"/>
</dbReference>
<dbReference type="EMBL" id="CACTIH010004870">
    <property type="protein sequence ID" value="CAA2991171.1"/>
    <property type="molecule type" value="Genomic_DNA"/>
</dbReference>
<dbReference type="OrthoDB" id="339151at2759"/>
<name>A0A8S0SHQ6_OLEEU</name>
<dbReference type="InterPro" id="IPR002075">
    <property type="entry name" value="NTF2_dom"/>
</dbReference>
<sequence>MVHRFYLDTSALSRPESDGVLTTVTTMKGINDKICSFDYKNYKAEIKTADAQDSYKDGVIVLVTGCLTGKDNLKKKFTQTFFLAPQDKGYYVLNDVFRYICEIESDTSVGEIIGVDDTSQSNSLTPDPEPTQVLDPPNLNQATSQTEGVEIVEEKADDQVNDEMQVSNDVDIPVVVESHLEKNHISTIAESAMSSSSQENAPKKSYASIIISQSKKGPTKVYVPANTLRVAPIITEKQSINSVAPASSPEPSNLTAPVNEPESHDTEDEGILTKRAHVKL</sequence>
<keyword evidence="1" id="KW-0694">RNA-binding</keyword>
<dbReference type="GO" id="GO:0005829">
    <property type="term" value="C:cytosol"/>
    <property type="evidence" value="ECO:0007669"/>
    <property type="project" value="TreeGrafter"/>
</dbReference>
<evidence type="ECO:0000259" key="3">
    <source>
        <dbReference type="PROSITE" id="PS50177"/>
    </source>
</evidence>
<dbReference type="Gene3D" id="3.10.450.50">
    <property type="match status" value="1"/>
</dbReference>
<dbReference type="InterPro" id="IPR032710">
    <property type="entry name" value="NTF2-like_dom_sf"/>
</dbReference>
<dbReference type="Proteomes" id="UP000594638">
    <property type="component" value="Unassembled WGS sequence"/>
</dbReference>
<dbReference type="FunFam" id="3.10.450.50:FF:000003">
    <property type="entry name" value="Nuclear transport factor 2 family protein"/>
    <property type="match status" value="1"/>
</dbReference>
<feature type="region of interest" description="Disordered" evidence="2">
    <location>
        <begin position="116"/>
        <end position="138"/>
    </location>
</feature>
<dbReference type="PANTHER" id="PTHR10693">
    <property type="entry name" value="RAS GTPASE-ACTIVATING PROTEIN-BINDING PROTEIN"/>
    <property type="match status" value="1"/>
</dbReference>
<proteinExistence type="predicted"/>
<dbReference type="CDD" id="cd00780">
    <property type="entry name" value="NTF2"/>
    <property type="match status" value="1"/>
</dbReference>
<dbReference type="PROSITE" id="PS50177">
    <property type="entry name" value="NTF2_DOMAIN"/>
    <property type="match status" value="1"/>
</dbReference>
<evidence type="ECO:0000256" key="2">
    <source>
        <dbReference type="SAM" id="MobiDB-lite"/>
    </source>
</evidence>
<dbReference type="GO" id="GO:0003729">
    <property type="term" value="F:mRNA binding"/>
    <property type="evidence" value="ECO:0007669"/>
    <property type="project" value="TreeGrafter"/>
</dbReference>
<evidence type="ECO:0000256" key="1">
    <source>
        <dbReference type="ARBA" id="ARBA00022884"/>
    </source>
</evidence>
<dbReference type="InterPro" id="IPR039539">
    <property type="entry name" value="Ras_GTPase_bind_prot"/>
</dbReference>
<dbReference type="GO" id="GO:1990904">
    <property type="term" value="C:ribonucleoprotein complex"/>
    <property type="evidence" value="ECO:0007669"/>
    <property type="project" value="TreeGrafter"/>
</dbReference>